<dbReference type="InterPro" id="IPR002641">
    <property type="entry name" value="PNPLA_dom"/>
</dbReference>
<feature type="domain" description="PNPLA" evidence="3">
    <location>
        <begin position="4"/>
        <end position="200"/>
    </location>
</feature>
<dbReference type="EMBL" id="JBHLUD010000004">
    <property type="protein sequence ID" value="MFC0542625.1"/>
    <property type="molecule type" value="Genomic_DNA"/>
</dbReference>
<accession>A0ABV6MRV6</accession>
<organism evidence="4 5">
    <name type="scientific">Kutzneria chonburiensis</name>
    <dbReference type="NCBI Taxonomy" id="1483604"/>
    <lineage>
        <taxon>Bacteria</taxon>
        <taxon>Bacillati</taxon>
        <taxon>Actinomycetota</taxon>
        <taxon>Actinomycetes</taxon>
        <taxon>Pseudonocardiales</taxon>
        <taxon>Pseudonocardiaceae</taxon>
        <taxon>Kutzneria</taxon>
    </lineage>
</organism>
<feature type="short sequence motif" description="GXGXXG" evidence="2">
    <location>
        <begin position="8"/>
        <end position="13"/>
    </location>
</feature>
<feature type="active site" description="Nucleophile" evidence="2">
    <location>
        <position position="41"/>
    </location>
</feature>
<feature type="short sequence motif" description="GXSXG" evidence="2">
    <location>
        <begin position="39"/>
        <end position="43"/>
    </location>
</feature>
<dbReference type="InterPro" id="IPR016035">
    <property type="entry name" value="Acyl_Trfase/lysoPLipase"/>
</dbReference>
<keyword evidence="1 2" id="KW-0443">Lipid metabolism</keyword>
<dbReference type="Gene3D" id="3.40.1090.10">
    <property type="entry name" value="Cytosolic phospholipase A2 catalytic domain"/>
    <property type="match status" value="2"/>
</dbReference>
<feature type="active site" description="Proton acceptor" evidence="2">
    <location>
        <position position="184"/>
    </location>
</feature>
<evidence type="ECO:0000256" key="1">
    <source>
        <dbReference type="ARBA" id="ARBA00023098"/>
    </source>
</evidence>
<dbReference type="Proteomes" id="UP001589810">
    <property type="component" value="Unassembled WGS sequence"/>
</dbReference>
<dbReference type="Pfam" id="PF01734">
    <property type="entry name" value="Patatin"/>
    <property type="match status" value="1"/>
</dbReference>
<keyword evidence="2" id="KW-0442">Lipid degradation</keyword>
<keyword evidence="2" id="KW-0378">Hydrolase</keyword>
<gene>
    <name evidence="4" type="ORF">ACFFH7_14105</name>
</gene>
<dbReference type="SUPFAM" id="SSF52151">
    <property type="entry name" value="FabD/lysophospholipase-like"/>
    <property type="match status" value="1"/>
</dbReference>
<sequence>MNALVLGGGGPVGASWTASLLHGLMAAGVPVADSDVVVGTSAGSVVGAWLTMQPDGVGSIPGLMRERAAWHAGNATAGRRDNSLMRQLVGQPGQGAELSRKLGQAAIAAIPPISVDEAETLWKAFLPEGPWSPRLRAVAVNADTGLAHAWSSEDGISVPVAVSCSTAAPGAAPPVSVAGGVWVDGGVRSGANADLVTEFTEPGRVLVVAPMATDDLSSQEATLAERGYDVRVIVAERFYQAPTDLLDPGFIDVAVDTGASQAREVAESLRTWWQD</sequence>
<evidence type="ECO:0000256" key="2">
    <source>
        <dbReference type="PROSITE-ProRule" id="PRU01161"/>
    </source>
</evidence>
<feature type="short sequence motif" description="DGA/G" evidence="2">
    <location>
        <begin position="184"/>
        <end position="186"/>
    </location>
</feature>
<dbReference type="PROSITE" id="PS51635">
    <property type="entry name" value="PNPLA"/>
    <property type="match status" value="1"/>
</dbReference>
<comment type="caution">
    <text evidence="4">The sequence shown here is derived from an EMBL/GenBank/DDBJ whole genome shotgun (WGS) entry which is preliminary data.</text>
</comment>
<evidence type="ECO:0000313" key="5">
    <source>
        <dbReference type="Proteomes" id="UP001589810"/>
    </source>
</evidence>
<protein>
    <submittedName>
        <fullName evidence="4">Patatin-like phospholipase family protein</fullName>
    </submittedName>
</protein>
<dbReference type="RefSeq" id="WP_273941042.1">
    <property type="nucleotide sequence ID" value="NZ_CP097263.1"/>
</dbReference>
<proteinExistence type="predicted"/>
<evidence type="ECO:0000259" key="3">
    <source>
        <dbReference type="PROSITE" id="PS51635"/>
    </source>
</evidence>
<keyword evidence="5" id="KW-1185">Reference proteome</keyword>
<reference evidence="4 5" key="1">
    <citation type="submission" date="2024-09" db="EMBL/GenBank/DDBJ databases">
        <authorList>
            <person name="Sun Q."/>
            <person name="Mori K."/>
        </authorList>
    </citation>
    <scope>NUCLEOTIDE SEQUENCE [LARGE SCALE GENOMIC DNA]</scope>
    <source>
        <strain evidence="4 5">TBRC 1432</strain>
    </source>
</reference>
<evidence type="ECO:0000313" key="4">
    <source>
        <dbReference type="EMBL" id="MFC0542625.1"/>
    </source>
</evidence>
<name>A0ABV6MRV6_9PSEU</name>